<name>G9WWL0_9FIRM</name>
<gene>
    <name evidence="1" type="ORF">HMPREF9624_01294</name>
</gene>
<evidence type="ECO:0000313" key="1">
    <source>
        <dbReference type="EMBL" id="EHL09879.1"/>
    </source>
</evidence>
<comment type="caution">
    <text evidence="1">The sequence shown here is derived from an EMBL/GenBank/DDBJ whole genome shotgun (WGS) entry which is preliminary data.</text>
</comment>
<accession>G9WWL0</accession>
<dbReference type="EMBL" id="AFZD01000020">
    <property type="protein sequence ID" value="EHL09879.1"/>
    <property type="molecule type" value="Genomic_DNA"/>
</dbReference>
<keyword evidence="2" id="KW-1185">Reference proteome</keyword>
<dbReference type="HOGENOM" id="CLU_3045968_0_0_9"/>
<evidence type="ECO:0000313" key="2">
    <source>
        <dbReference type="Proteomes" id="UP000003527"/>
    </source>
</evidence>
<dbReference type="AlphaFoldDB" id="G9WWL0"/>
<dbReference type="Proteomes" id="UP000003527">
    <property type="component" value="Unassembled WGS sequence"/>
</dbReference>
<sequence length="54" mass="6489">MRIVADRIKRNLNYLTCRLCFEDAIRQIVKDSISYAGLLHKLKGRKEYEWLIFS</sequence>
<reference evidence="1 2" key="1">
    <citation type="submission" date="2011-08" db="EMBL/GenBank/DDBJ databases">
        <title>The Genome Sequence of Oribacterium sp. ACB7.</title>
        <authorList>
            <consortium name="The Broad Institute Genome Sequencing Platform"/>
            <person name="Earl A."/>
            <person name="Ward D."/>
            <person name="Feldgarden M."/>
            <person name="Gevers D."/>
            <person name="Sizova M."/>
            <person name="Hazen A."/>
            <person name="Epstein S."/>
            <person name="Young S.K."/>
            <person name="Zeng Q."/>
            <person name="Gargeya S."/>
            <person name="Fitzgerald M."/>
            <person name="Haas B."/>
            <person name="Abouelleil A."/>
            <person name="Alvarado L."/>
            <person name="Arachchi H.M."/>
            <person name="Berlin A."/>
            <person name="Brown A."/>
            <person name="Chapman S.B."/>
            <person name="Chen Z."/>
            <person name="Dunbar C."/>
            <person name="Freedman E."/>
            <person name="Gearin G."/>
            <person name="Gellesch M."/>
            <person name="Goldberg J."/>
            <person name="Griggs A."/>
            <person name="Gujja S."/>
            <person name="Heiman D."/>
            <person name="Howarth C."/>
            <person name="Larson L."/>
            <person name="Lui A."/>
            <person name="MacDonald P.J.P."/>
            <person name="Montmayeur A."/>
            <person name="Murphy C."/>
            <person name="Neiman D."/>
            <person name="Pearson M."/>
            <person name="Priest M."/>
            <person name="Roberts A."/>
            <person name="Saif S."/>
            <person name="Shea T."/>
            <person name="Shenoy N."/>
            <person name="Sisk P."/>
            <person name="Stolte C."/>
            <person name="Sykes S."/>
            <person name="Wortman J."/>
            <person name="Nusbaum C."/>
            <person name="Birren B."/>
        </authorList>
    </citation>
    <scope>NUCLEOTIDE SEQUENCE [LARGE SCALE GENOMIC DNA]</scope>
    <source>
        <strain evidence="1 2">ACB7</strain>
    </source>
</reference>
<proteinExistence type="predicted"/>
<protein>
    <submittedName>
        <fullName evidence="1">Uncharacterized protein</fullName>
    </submittedName>
</protein>
<organism evidence="1 2">
    <name type="scientific">Oribacterium asaccharolyticum ACB7</name>
    <dbReference type="NCBI Taxonomy" id="796944"/>
    <lineage>
        <taxon>Bacteria</taxon>
        <taxon>Bacillati</taxon>
        <taxon>Bacillota</taxon>
        <taxon>Clostridia</taxon>
        <taxon>Lachnospirales</taxon>
        <taxon>Lachnospiraceae</taxon>
        <taxon>Oribacterium</taxon>
    </lineage>
</organism>